<sequence>MSGGVDSSVAASLYRHYPKVQGIYMANWQKDAKCNEEEWKVVQSVAKQLEIPVERVSFEKEYWLKVFEPMINSYSEGFTPNPDINCNKFIKFGELIEYLNTKYQDYWLVTGHYSRIMQVNEGPHKGRFDLLRGKYSRKDQSYYLSSINNNVLSKILLPIGHYTKPEVREIAKKLNLVNKDKPDSMGLCFVQQDEKKFDKFLDEFIEPNPGNIVTEDGKIWGQHQGLWYATIGQRCKISMPQGDPKYQGTWFISDKNFETNELIIVKGSKNPKLYKNGLIVRDFECKVNLEDEKIEELTLQYRSLMKPVEIKHLSQTKGKLIIEVGEKQRAMAPGQNIVIYNGDRIIGCGILEESVDLKAS</sequence>
<accession>A0ACA9Y5H5</accession>
<organism evidence="1 2">
    <name type="scientific">[Candida] jaroonii</name>
    <dbReference type="NCBI Taxonomy" id="467808"/>
    <lineage>
        <taxon>Eukaryota</taxon>
        <taxon>Fungi</taxon>
        <taxon>Dikarya</taxon>
        <taxon>Ascomycota</taxon>
        <taxon>Saccharomycotina</taxon>
        <taxon>Pichiomycetes</taxon>
        <taxon>Debaryomycetaceae</taxon>
        <taxon>Yamadazyma</taxon>
    </lineage>
</organism>
<evidence type="ECO:0000313" key="2">
    <source>
        <dbReference type="Proteomes" id="UP001152531"/>
    </source>
</evidence>
<evidence type="ECO:0000313" key="1">
    <source>
        <dbReference type="EMBL" id="CAH6720181.1"/>
    </source>
</evidence>
<comment type="caution">
    <text evidence="1">The sequence shown here is derived from an EMBL/GenBank/DDBJ whole genome shotgun (WGS) entry which is preliminary data.</text>
</comment>
<proteinExistence type="predicted"/>
<dbReference type="Proteomes" id="UP001152531">
    <property type="component" value="Unassembled WGS sequence"/>
</dbReference>
<gene>
    <name evidence="1" type="ORF">CLIB1444_03S06216</name>
</gene>
<keyword evidence="2" id="KW-1185">Reference proteome</keyword>
<reference evidence="1" key="1">
    <citation type="submission" date="2022-06" db="EMBL/GenBank/DDBJ databases">
        <authorList>
            <person name="Legras J.-L."/>
            <person name="Devillers H."/>
            <person name="Grondin C."/>
        </authorList>
    </citation>
    <scope>NUCLEOTIDE SEQUENCE</scope>
    <source>
        <strain evidence="1">CLIB 1444</strain>
    </source>
</reference>
<protein>
    <submittedName>
        <fullName evidence="1">Mitochondrial tRNA-specific 2-thiouridylase 1</fullName>
    </submittedName>
</protein>
<name>A0ACA9Y5H5_9ASCO</name>
<dbReference type="EMBL" id="CALSDN010000003">
    <property type="protein sequence ID" value="CAH6720181.1"/>
    <property type="molecule type" value="Genomic_DNA"/>
</dbReference>